<sequence length="93" mass="11028">MISANVSQAKELIRILRTMRNQMSLYLFFICSKIYLSKYSSRLVERDREDEATSLQLHPFMGICSKMEMELNLEQSKYVKDALRLTQSFHDQE</sequence>
<comment type="caution">
    <text evidence="1">The sequence shown here is derived from an EMBL/GenBank/DDBJ whole genome shotgun (WGS) entry which is preliminary data.</text>
</comment>
<evidence type="ECO:0000313" key="2">
    <source>
        <dbReference type="Proteomes" id="UP001054945"/>
    </source>
</evidence>
<evidence type="ECO:0000313" key="1">
    <source>
        <dbReference type="EMBL" id="GIX80411.1"/>
    </source>
</evidence>
<dbReference type="AlphaFoldDB" id="A0AAV4N9N9"/>
<name>A0AAV4N9N9_CAEEX</name>
<protein>
    <submittedName>
        <fullName evidence="1">Uncharacterized protein</fullName>
    </submittedName>
</protein>
<organism evidence="1 2">
    <name type="scientific">Caerostris extrusa</name>
    <name type="common">Bark spider</name>
    <name type="synonym">Caerostris bankana</name>
    <dbReference type="NCBI Taxonomy" id="172846"/>
    <lineage>
        <taxon>Eukaryota</taxon>
        <taxon>Metazoa</taxon>
        <taxon>Ecdysozoa</taxon>
        <taxon>Arthropoda</taxon>
        <taxon>Chelicerata</taxon>
        <taxon>Arachnida</taxon>
        <taxon>Araneae</taxon>
        <taxon>Araneomorphae</taxon>
        <taxon>Entelegynae</taxon>
        <taxon>Araneoidea</taxon>
        <taxon>Araneidae</taxon>
        <taxon>Caerostris</taxon>
    </lineage>
</organism>
<dbReference type="EMBL" id="BPLR01020592">
    <property type="protein sequence ID" value="GIX80411.1"/>
    <property type="molecule type" value="Genomic_DNA"/>
</dbReference>
<dbReference type="Proteomes" id="UP001054945">
    <property type="component" value="Unassembled WGS sequence"/>
</dbReference>
<accession>A0AAV4N9N9</accession>
<gene>
    <name evidence="1" type="ORF">CEXT_121661</name>
</gene>
<proteinExistence type="predicted"/>
<reference evidence="1 2" key="1">
    <citation type="submission" date="2021-06" db="EMBL/GenBank/DDBJ databases">
        <title>Caerostris extrusa draft genome.</title>
        <authorList>
            <person name="Kono N."/>
            <person name="Arakawa K."/>
        </authorList>
    </citation>
    <scope>NUCLEOTIDE SEQUENCE [LARGE SCALE GENOMIC DNA]</scope>
</reference>
<keyword evidence="2" id="KW-1185">Reference proteome</keyword>